<evidence type="ECO:0000313" key="1">
    <source>
        <dbReference type="EMBL" id="TQM32507.1"/>
    </source>
</evidence>
<dbReference type="SUPFAM" id="SSF88946">
    <property type="entry name" value="Sigma2 domain of RNA polymerase sigma factors"/>
    <property type="match status" value="1"/>
</dbReference>
<keyword evidence="2" id="KW-1185">Reference proteome</keyword>
<evidence type="ECO:0000313" key="2">
    <source>
        <dbReference type="Proteomes" id="UP000316331"/>
    </source>
</evidence>
<proteinExistence type="predicted"/>
<dbReference type="Gene3D" id="1.20.120.1810">
    <property type="match status" value="1"/>
</dbReference>
<dbReference type="GO" id="GO:0006352">
    <property type="term" value="P:DNA-templated transcription initiation"/>
    <property type="evidence" value="ECO:0007669"/>
    <property type="project" value="InterPro"/>
</dbReference>
<organism evidence="1 2">
    <name type="scientific">Nocardia bhagyanarayanae</name>
    <dbReference type="NCBI Taxonomy" id="1215925"/>
    <lineage>
        <taxon>Bacteria</taxon>
        <taxon>Bacillati</taxon>
        <taxon>Actinomycetota</taxon>
        <taxon>Actinomycetes</taxon>
        <taxon>Mycobacteriales</taxon>
        <taxon>Nocardiaceae</taxon>
        <taxon>Nocardia</taxon>
    </lineage>
</organism>
<dbReference type="InterPro" id="IPR013325">
    <property type="entry name" value="RNA_pol_sigma_r2"/>
</dbReference>
<name>A0A543FF72_9NOCA</name>
<dbReference type="RefSeq" id="WP_342780422.1">
    <property type="nucleotide sequence ID" value="NZ_VFPG01000001.1"/>
</dbReference>
<dbReference type="GO" id="GO:0003700">
    <property type="term" value="F:DNA-binding transcription factor activity"/>
    <property type="evidence" value="ECO:0007669"/>
    <property type="project" value="InterPro"/>
</dbReference>
<reference evidence="1 2" key="1">
    <citation type="submission" date="2019-06" db="EMBL/GenBank/DDBJ databases">
        <title>Sequencing the genomes of 1000 actinobacteria strains.</title>
        <authorList>
            <person name="Klenk H.-P."/>
        </authorList>
    </citation>
    <scope>NUCLEOTIDE SEQUENCE [LARGE SCALE GENOMIC DNA]</scope>
    <source>
        <strain evidence="1 2">DSM 103495</strain>
    </source>
</reference>
<dbReference type="EMBL" id="VFPG01000001">
    <property type="protein sequence ID" value="TQM32507.1"/>
    <property type="molecule type" value="Genomic_DNA"/>
</dbReference>
<accession>A0A543FF72</accession>
<sequence>MMEPTTPTLILDSRAAVADSIGEDSYDQLGPWLGKLAALAPDDPHRHRLREEILQRGMPLAEHIARRFAGRGEPLDDLVQVACVGKQIAERLGVSPTQAARVLTHILARLREHALAEPLPAS</sequence>
<dbReference type="Proteomes" id="UP000316331">
    <property type="component" value="Unassembled WGS sequence"/>
</dbReference>
<comment type="caution">
    <text evidence="1">The sequence shown here is derived from an EMBL/GenBank/DDBJ whole genome shotgun (WGS) entry which is preliminary data.</text>
</comment>
<gene>
    <name evidence="1" type="ORF">FB390_4190</name>
</gene>
<dbReference type="AlphaFoldDB" id="A0A543FF72"/>
<protein>
    <submittedName>
        <fullName evidence="1">Sigma-70-like protein</fullName>
    </submittedName>
</protein>